<comment type="subunit">
    <text evidence="9">Component of the large ribosomal subunit. Interacts with DHX33.</text>
</comment>
<evidence type="ECO:0000256" key="8">
    <source>
        <dbReference type="ARBA" id="ARBA00035354"/>
    </source>
</evidence>
<keyword evidence="4 10" id="KW-0689">Ribosomal protein</keyword>
<protein>
    <recommendedName>
        <fullName evidence="8">60S ribosomal protein L3</fullName>
    </recommendedName>
</protein>
<dbReference type="InterPro" id="IPR045077">
    <property type="entry name" value="L3_arc_euk"/>
</dbReference>
<evidence type="ECO:0000256" key="2">
    <source>
        <dbReference type="ARBA" id="ARBA00022499"/>
    </source>
</evidence>
<dbReference type="PANTHER" id="PTHR11363:SF4">
    <property type="entry name" value="LARGE RIBOSOMAL SUBUNIT PROTEIN UL3"/>
    <property type="match status" value="1"/>
</dbReference>
<evidence type="ECO:0000313" key="11">
    <source>
        <dbReference type="Proteomes" id="UP000710432"/>
    </source>
</evidence>
<keyword evidence="5" id="KW-0007">Acetylation</keyword>
<dbReference type="Pfam" id="PF00297">
    <property type="entry name" value="Ribosomal_L3"/>
    <property type="match status" value="1"/>
</dbReference>
<dbReference type="Proteomes" id="UP000710432">
    <property type="component" value="Unassembled WGS sequence"/>
</dbReference>
<evidence type="ECO:0000256" key="1">
    <source>
        <dbReference type="ARBA" id="ARBA00006540"/>
    </source>
</evidence>
<comment type="similarity">
    <text evidence="1">Belongs to the universal ribosomal protein uL3 family.</text>
</comment>
<organism evidence="10 11">
    <name type="scientific">Microtus ochrogaster</name>
    <name type="common">Prairie vole</name>
    <dbReference type="NCBI Taxonomy" id="79684"/>
    <lineage>
        <taxon>Eukaryota</taxon>
        <taxon>Metazoa</taxon>
        <taxon>Chordata</taxon>
        <taxon>Craniata</taxon>
        <taxon>Vertebrata</taxon>
        <taxon>Euteleostomi</taxon>
        <taxon>Mammalia</taxon>
        <taxon>Eutheria</taxon>
        <taxon>Euarchontoglires</taxon>
        <taxon>Glires</taxon>
        <taxon>Rodentia</taxon>
        <taxon>Myomorpha</taxon>
        <taxon>Muroidea</taxon>
        <taxon>Cricetidae</taxon>
        <taxon>Arvicolinae</taxon>
        <taxon>Microtus</taxon>
    </lineage>
</organism>
<dbReference type="PANTHER" id="PTHR11363">
    <property type="entry name" value="60S RIBOSOMAL PROTEIN L3-RELATED"/>
    <property type="match status" value="1"/>
</dbReference>
<evidence type="ECO:0000256" key="5">
    <source>
        <dbReference type="ARBA" id="ARBA00022990"/>
    </source>
</evidence>
<keyword evidence="2" id="KW-1017">Isopeptide bond</keyword>
<evidence type="ECO:0000256" key="9">
    <source>
        <dbReference type="ARBA" id="ARBA00046482"/>
    </source>
</evidence>
<dbReference type="EMBL" id="JAATJU010021200">
    <property type="protein sequence ID" value="KAH0514371.1"/>
    <property type="molecule type" value="Genomic_DNA"/>
</dbReference>
<dbReference type="AlphaFoldDB" id="A0A8J6KY26"/>
<keyword evidence="6" id="KW-0687">Ribonucleoprotein</keyword>
<proteinExistence type="inferred from homology"/>
<evidence type="ECO:0000256" key="3">
    <source>
        <dbReference type="ARBA" id="ARBA00022843"/>
    </source>
</evidence>
<keyword evidence="3" id="KW-0832">Ubl conjugation</keyword>
<sequence length="118" mass="13921">MVFPEHINNESKMCFCKNWHKSKKKAFTKSCKKWQDDMGKKQLKNFSGRKKYCQDIWISAHTQIHLLLPLCQKKARLMEIQVNGDTVAEKLGWTPERREQQVPVNQVFKQDNVIDVMG</sequence>
<comment type="function">
    <text evidence="7">Component of the large ribosomal subunit. The ribosome is a large ribonucleoprotein complex responsible for the synthesis of proteins in the cell.</text>
</comment>
<name>A0A8J6KY26_MICOH</name>
<dbReference type="GO" id="GO:0006412">
    <property type="term" value="P:translation"/>
    <property type="evidence" value="ECO:0007669"/>
    <property type="project" value="InterPro"/>
</dbReference>
<dbReference type="InterPro" id="IPR009000">
    <property type="entry name" value="Transl_B-barrel_sf"/>
</dbReference>
<evidence type="ECO:0000256" key="4">
    <source>
        <dbReference type="ARBA" id="ARBA00022980"/>
    </source>
</evidence>
<evidence type="ECO:0000256" key="6">
    <source>
        <dbReference type="ARBA" id="ARBA00023274"/>
    </source>
</evidence>
<evidence type="ECO:0000256" key="7">
    <source>
        <dbReference type="ARBA" id="ARBA00034092"/>
    </source>
</evidence>
<accession>A0A8J6KY26</accession>
<gene>
    <name evidence="10" type="ORF">LTLLF_134840</name>
</gene>
<reference evidence="10" key="1">
    <citation type="submission" date="2020-03" db="EMBL/GenBank/DDBJ databases">
        <title>Studies in the Genomics of Life Span.</title>
        <authorList>
            <person name="Glass D."/>
        </authorList>
    </citation>
    <scope>NUCLEOTIDE SEQUENCE</scope>
    <source>
        <strain evidence="10">LTLLF</strain>
        <tissue evidence="10">Muscle</tissue>
    </source>
</reference>
<dbReference type="Gene3D" id="3.30.1430.10">
    <property type="match status" value="1"/>
</dbReference>
<dbReference type="GO" id="GO:0022625">
    <property type="term" value="C:cytosolic large ribosomal subunit"/>
    <property type="evidence" value="ECO:0007669"/>
    <property type="project" value="TreeGrafter"/>
</dbReference>
<comment type="caution">
    <text evidence="10">The sequence shown here is derived from an EMBL/GenBank/DDBJ whole genome shotgun (WGS) entry which is preliminary data.</text>
</comment>
<dbReference type="SUPFAM" id="SSF50447">
    <property type="entry name" value="Translation proteins"/>
    <property type="match status" value="1"/>
</dbReference>
<evidence type="ECO:0000313" key="10">
    <source>
        <dbReference type="EMBL" id="KAH0514371.1"/>
    </source>
</evidence>
<dbReference type="GO" id="GO:0003723">
    <property type="term" value="F:RNA binding"/>
    <property type="evidence" value="ECO:0007669"/>
    <property type="project" value="TreeGrafter"/>
</dbReference>
<dbReference type="GO" id="GO:0003735">
    <property type="term" value="F:structural constituent of ribosome"/>
    <property type="evidence" value="ECO:0007669"/>
    <property type="project" value="InterPro"/>
</dbReference>
<dbReference type="InterPro" id="IPR000597">
    <property type="entry name" value="Ribosomal_uL3"/>
</dbReference>